<dbReference type="AlphaFoldDB" id="E6QCD2"/>
<organism evidence="2">
    <name type="scientific">mine drainage metagenome</name>
    <dbReference type="NCBI Taxonomy" id="410659"/>
    <lineage>
        <taxon>unclassified sequences</taxon>
        <taxon>metagenomes</taxon>
        <taxon>ecological metagenomes</taxon>
    </lineage>
</organism>
<feature type="region of interest" description="Disordered" evidence="1">
    <location>
        <begin position="63"/>
        <end position="85"/>
    </location>
</feature>
<comment type="caution">
    <text evidence="2">The sequence shown here is derived from an EMBL/GenBank/DDBJ whole genome shotgun (WGS) entry which is preliminary data.</text>
</comment>
<protein>
    <submittedName>
        <fullName evidence="2">Uncharacterized protein</fullName>
    </submittedName>
</protein>
<sequence>MTVYAARRILMTLGGRVVSVIRLAVKSLPAFPDKGECAAGIVSREGAYDFCNLLDTDWPGHSNMAKRAGQPGVPEYGANVPRPVD</sequence>
<dbReference type="EMBL" id="CABP01000087">
    <property type="protein sequence ID" value="CBI04858.1"/>
    <property type="molecule type" value="Genomic_DNA"/>
</dbReference>
<evidence type="ECO:0000313" key="2">
    <source>
        <dbReference type="EMBL" id="CBI04858.1"/>
    </source>
</evidence>
<proteinExistence type="predicted"/>
<accession>E6QCD2</accession>
<reference evidence="2" key="1">
    <citation type="submission" date="2009-10" db="EMBL/GenBank/DDBJ databases">
        <title>Diversity of trophic interactions inside an arsenic-rich microbial ecosystem.</title>
        <authorList>
            <person name="Bertin P.N."/>
            <person name="Heinrich-Salmeron A."/>
            <person name="Pelletier E."/>
            <person name="Goulhen-Chollet F."/>
            <person name="Arsene-Ploetze F."/>
            <person name="Gallien S."/>
            <person name="Calteau A."/>
            <person name="Vallenet D."/>
            <person name="Casiot C."/>
            <person name="Chane-Woon-Ming B."/>
            <person name="Giloteaux L."/>
            <person name="Barakat M."/>
            <person name="Bonnefoy V."/>
            <person name="Bruneel O."/>
            <person name="Chandler M."/>
            <person name="Cleiss J."/>
            <person name="Duran R."/>
            <person name="Elbaz-Poulichet F."/>
            <person name="Fonknechten N."/>
            <person name="Lauga B."/>
            <person name="Mornico D."/>
            <person name="Ortet P."/>
            <person name="Schaeffer C."/>
            <person name="Siguier P."/>
            <person name="Alexander Thil Smith A."/>
            <person name="Van Dorsselaer A."/>
            <person name="Weissenbach J."/>
            <person name="Medigue C."/>
            <person name="Le Paslier D."/>
        </authorList>
    </citation>
    <scope>NUCLEOTIDE SEQUENCE</scope>
</reference>
<gene>
    <name evidence="2" type="ORF">CARN5_1640</name>
</gene>
<name>E6QCD2_9ZZZZ</name>
<evidence type="ECO:0000256" key="1">
    <source>
        <dbReference type="SAM" id="MobiDB-lite"/>
    </source>
</evidence>